<organism evidence="3 4">
    <name type="scientific">Ophiocordyceps australis</name>
    <dbReference type="NCBI Taxonomy" id="1399860"/>
    <lineage>
        <taxon>Eukaryota</taxon>
        <taxon>Fungi</taxon>
        <taxon>Dikarya</taxon>
        <taxon>Ascomycota</taxon>
        <taxon>Pezizomycotina</taxon>
        <taxon>Sordariomycetes</taxon>
        <taxon>Hypocreomycetidae</taxon>
        <taxon>Hypocreales</taxon>
        <taxon>Ophiocordycipitaceae</taxon>
        <taxon>Ophiocordyceps</taxon>
    </lineage>
</organism>
<dbReference type="EMBL" id="NJET01000014">
    <property type="protein sequence ID" value="PHH65745.1"/>
    <property type="molecule type" value="Genomic_DNA"/>
</dbReference>
<accession>A0A2C5Y8D6</accession>
<sequence>MLATLLASILLVQGCVGQNPRHYKPSSQAPQCADLICIAASKSSPGTCVLVWASSAASAEAHDFIPEVHTQTCNPDNLSNKASSSDELATAILANTFARRLGFPGNATQSDKGLYWVSRPRRQVSPLLSFTVLGPGVFKSAYDAPVTLAAGQTAYIDIQNAALPSTLHAGQVRAFMVTGQGAVRIGDMSYSLDRTKMAQFVPDGPANVDACNFIPLLRHQGCDALQFQDADSTTGSVDMSDDDDDYYYSVGRMGDVVAYSPDRKPIDEPDFAAIEGALGTGYESNHWKYLERETVDDRGSSVLAVVEERNPPLLPLPPKGPKGKFGDSLPPNGEQWGTKPDSPRDWAATQPGTPGGYDSSQSEMTPQEEEIARILRQSENSPVPDPEPTDYPYIHIPEMPKSWGPIRPGFGENQCFFPEALTIRALSQGASVFLLFQGNDNKPIEGGFSCGLIVTEAVQAYCFNFYHSCLEDMAEIIKSRPGKRSSVAMPYNIIPMGRCVEFHEGPPKADLDLVCATEQRIGRRLETTIYWCKRRSNFEAISCEEGRHRRNGRDYARLPLPGGDDAVWVENVAKESNSSGEE</sequence>
<dbReference type="Proteomes" id="UP000226192">
    <property type="component" value="Unassembled WGS sequence"/>
</dbReference>
<evidence type="ECO:0000256" key="2">
    <source>
        <dbReference type="SAM" id="SignalP"/>
    </source>
</evidence>
<feature type="region of interest" description="Disordered" evidence="1">
    <location>
        <begin position="309"/>
        <end position="369"/>
    </location>
</feature>
<protein>
    <recommendedName>
        <fullName evidence="5">SH3 domain-containing protein</fullName>
    </recommendedName>
</protein>
<feature type="signal peptide" evidence="2">
    <location>
        <begin position="1"/>
        <end position="17"/>
    </location>
</feature>
<dbReference type="OrthoDB" id="10393737at2759"/>
<evidence type="ECO:0008006" key="5">
    <source>
        <dbReference type="Google" id="ProtNLM"/>
    </source>
</evidence>
<name>A0A2C5Y8D6_9HYPO</name>
<gene>
    <name evidence="3" type="ORF">CDD81_1472</name>
</gene>
<evidence type="ECO:0000313" key="3">
    <source>
        <dbReference type="EMBL" id="PHH65745.1"/>
    </source>
</evidence>
<proteinExistence type="predicted"/>
<keyword evidence="4" id="KW-1185">Reference proteome</keyword>
<keyword evidence="2" id="KW-0732">Signal</keyword>
<feature type="chain" id="PRO_5012112391" description="SH3 domain-containing protein" evidence="2">
    <location>
        <begin position="18"/>
        <end position="582"/>
    </location>
</feature>
<evidence type="ECO:0000313" key="4">
    <source>
        <dbReference type="Proteomes" id="UP000226192"/>
    </source>
</evidence>
<dbReference type="AlphaFoldDB" id="A0A2C5Y8D6"/>
<reference evidence="3 4" key="1">
    <citation type="submission" date="2017-06" db="EMBL/GenBank/DDBJ databases">
        <title>Ant-infecting Ophiocordyceps genomes reveal a high diversity of potential behavioral manipulation genes and a possible major role for enterotoxins.</title>
        <authorList>
            <person name="De Bekker C."/>
            <person name="Evans H.C."/>
            <person name="Brachmann A."/>
            <person name="Hughes D.P."/>
        </authorList>
    </citation>
    <scope>NUCLEOTIDE SEQUENCE [LARGE SCALE GENOMIC DNA]</scope>
    <source>
        <strain evidence="3 4">Map64</strain>
    </source>
</reference>
<comment type="caution">
    <text evidence="3">The sequence shown here is derived from an EMBL/GenBank/DDBJ whole genome shotgun (WGS) entry which is preliminary data.</text>
</comment>
<evidence type="ECO:0000256" key="1">
    <source>
        <dbReference type="SAM" id="MobiDB-lite"/>
    </source>
</evidence>